<comment type="similarity">
    <text evidence="1 9">Belongs to the guanylate kinase family.</text>
</comment>
<dbReference type="PROSITE" id="PS00856">
    <property type="entry name" value="GUANYLATE_KINASE_1"/>
    <property type="match status" value="1"/>
</dbReference>
<feature type="binding site" evidence="9">
    <location>
        <begin position="13"/>
        <end position="20"/>
    </location>
    <ligand>
        <name>ATP</name>
        <dbReference type="ChEBI" id="CHEBI:30616"/>
    </ligand>
</feature>
<comment type="catalytic activity">
    <reaction evidence="9">
        <text>GMP + ATP = GDP + ADP</text>
        <dbReference type="Rhea" id="RHEA:20780"/>
        <dbReference type="ChEBI" id="CHEBI:30616"/>
        <dbReference type="ChEBI" id="CHEBI:58115"/>
        <dbReference type="ChEBI" id="CHEBI:58189"/>
        <dbReference type="ChEBI" id="CHEBI:456216"/>
        <dbReference type="EC" id="2.7.4.8"/>
    </reaction>
</comment>
<dbReference type="SUPFAM" id="SSF52540">
    <property type="entry name" value="P-loop containing nucleoside triphosphate hydrolases"/>
    <property type="match status" value="1"/>
</dbReference>
<evidence type="ECO:0000256" key="6">
    <source>
        <dbReference type="ARBA" id="ARBA00022777"/>
    </source>
</evidence>
<dbReference type="PANTHER" id="PTHR23117">
    <property type="entry name" value="GUANYLATE KINASE-RELATED"/>
    <property type="match status" value="1"/>
</dbReference>
<dbReference type="EMBL" id="FNLN01000052">
    <property type="protein sequence ID" value="SDU31852.1"/>
    <property type="molecule type" value="Genomic_DNA"/>
</dbReference>
<dbReference type="HAMAP" id="MF_00328">
    <property type="entry name" value="Guanylate_kinase"/>
    <property type="match status" value="1"/>
</dbReference>
<evidence type="ECO:0000256" key="3">
    <source>
        <dbReference type="ARBA" id="ARBA00016296"/>
    </source>
</evidence>
<sequence>MIKTPGCLFIISAPSGAGKTSLVRELLQSGLNLSLSISHTTRPPRTGEINGRDYHFVNEEKFKQMLFNGEFVESAEVYGNLYGTSQHWLNDAMTSGQDILLEIDCQGAKQIQQIFPHSIGIFILPPSVEVLATRLKTRAQDNSEVIKKRLMAAREEINHIAEFNYIIVNNNLDEALKDLICIVKAERLKTERQIMKHRTLVAQLSS</sequence>
<dbReference type="EC" id="2.7.4.8" evidence="2 9"/>
<dbReference type="InterPro" id="IPR020590">
    <property type="entry name" value="Guanylate_kinase_CS"/>
</dbReference>
<dbReference type="KEGG" id="nur:ATY38_13930"/>
<evidence type="ECO:0000256" key="5">
    <source>
        <dbReference type="ARBA" id="ARBA00022741"/>
    </source>
</evidence>
<evidence type="ECO:0000256" key="9">
    <source>
        <dbReference type="HAMAP-Rule" id="MF_00328"/>
    </source>
</evidence>
<dbReference type="FunFam" id="3.30.63.10:FF:000002">
    <property type="entry name" value="Guanylate kinase 1"/>
    <property type="match status" value="1"/>
</dbReference>
<comment type="function">
    <text evidence="9">Essential for recycling GMP and indirectly, cGMP.</text>
</comment>
<protein>
    <recommendedName>
        <fullName evidence="3 9">Guanylate kinase</fullName>
        <ecNumber evidence="2 9">2.7.4.8</ecNumber>
    </recommendedName>
    <alternativeName>
        <fullName evidence="8 9">GMP kinase</fullName>
    </alternativeName>
</protein>
<keyword evidence="12" id="KW-1185">Reference proteome</keyword>
<dbReference type="Proteomes" id="UP000182882">
    <property type="component" value="Unassembled WGS sequence"/>
</dbReference>
<dbReference type="Gene3D" id="3.30.63.10">
    <property type="entry name" value="Guanylate Kinase phosphate binding domain"/>
    <property type="match status" value="1"/>
</dbReference>
<dbReference type="InterPro" id="IPR027417">
    <property type="entry name" value="P-loop_NTPase"/>
</dbReference>
<dbReference type="PROSITE" id="PS50052">
    <property type="entry name" value="GUANYLATE_KINASE_2"/>
    <property type="match status" value="1"/>
</dbReference>
<accession>A0A1H2HJ86</accession>
<dbReference type="AlphaFoldDB" id="A0A1H2HJ86"/>
<feature type="domain" description="Guanylate kinase-like" evidence="10">
    <location>
        <begin position="6"/>
        <end position="184"/>
    </location>
</feature>
<reference evidence="12" key="1">
    <citation type="submission" date="2016-10" db="EMBL/GenBank/DDBJ databases">
        <authorList>
            <person name="Varghese N."/>
            <person name="Submissions S."/>
        </authorList>
    </citation>
    <scope>NUCLEOTIDE SEQUENCE [LARGE SCALE GENOMIC DNA]</scope>
    <source>
        <strain evidence="12">Nm10</strain>
    </source>
</reference>
<dbReference type="InterPro" id="IPR017665">
    <property type="entry name" value="Guanylate_kinase"/>
</dbReference>
<dbReference type="InterPro" id="IPR008145">
    <property type="entry name" value="GK/Ca_channel_bsu"/>
</dbReference>
<keyword evidence="4 9" id="KW-0808">Transferase</keyword>
<evidence type="ECO:0000256" key="8">
    <source>
        <dbReference type="ARBA" id="ARBA00030128"/>
    </source>
</evidence>
<dbReference type="GO" id="GO:0004385">
    <property type="term" value="F:GMP kinase activity"/>
    <property type="evidence" value="ECO:0007669"/>
    <property type="project" value="UniProtKB-UniRule"/>
</dbReference>
<dbReference type="GO" id="GO:0005524">
    <property type="term" value="F:ATP binding"/>
    <property type="evidence" value="ECO:0007669"/>
    <property type="project" value="UniProtKB-UniRule"/>
</dbReference>
<evidence type="ECO:0000259" key="10">
    <source>
        <dbReference type="PROSITE" id="PS50052"/>
    </source>
</evidence>
<evidence type="ECO:0000313" key="11">
    <source>
        <dbReference type="EMBL" id="SDU31852.1"/>
    </source>
</evidence>
<keyword evidence="7 9" id="KW-0067">ATP-binding</keyword>
<comment type="subcellular location">
    <subcellularLocation>
        <location evidence="9">Cytoplasm</location>
    </subcellularLocation>
</comment>
<evidence type="ECO:0000256" key="4">
    <source>
        <dbReference type="ARBA" id="ARBA00022679"/>
    </source>
</evidence>
<dbReference type="SMART" id="SM00072">
    <property type="entry name" value="GuKc"/>
    <property type="match status" value="1"/>
</dbReference>
<evidence type="ECO:0000256" key="1">
    <source>
        <dbReference type="ARBA" id="ARBA00005790"/>
    </source>
</evidence>
<organism evidence="11 12">
    <name type="scientific">Nitrosomonas ureae</name>
    <dbReference type="NCBI Taxonomy" id="44577"/>
    <lineage>
        <taxon>Bacteria</taxon>
        <taxon>Pseudomonadati</taxon>
        <taxon>Pseudomonadota</taxon>
        <taxon>Betaproteobacteria</taxon>
        <taxon>Nitrosomonadales</taxon>
        <taxon>Nitrosomonadaceae</taxon>
        <taxon>Nitrosomonas</taxon>
    </lineage>
</organism>
<evidence type="ECO:0000256" key="2">
    <source>
        <dbReference type="ARBA" id="ARBA00012961"/>
    </source>
</evidence>
<keyword evidence="9" id="KW-0963">Cytoplasm</keyword>
<dbReference type="Gene3D" id="3.40.50.300">
    <property type="entry name" value="P-loop containing nucleotide triphosphate hydrolases"/>
    <property type="match status" value="1"/>
</dbReference>
<dbReference type="InterPro" id="IPR008144">
    <property type="entry name" value="Guanylate_kin-like_dom"/>
</dbReference>
<evidence type="ECO:0000256" key="7">
    <source>
        <dbReference type="ARBA" id="ARBA00022840"/>
    </source>
</evidence>
<dbReference type="Pfam" id="PF00625">
    <property type="entry name" value="Guanylate_kin"/>
    <property type="match status" value="1"/>
</dbReference>
<dbReference type="PANTHER" id="PTHR23117:SF13">
    <property type="entry name" value="GUANYLATE KINASE"/>
    <property type="match status" value="1"/>
</dbReference>
<dbReference type="NCBIfam" id="TIGR03263">
    <property type="entry name" value="guanyl_kin"/>
    <property type="match status" value="1"/>
</dbReference>
<keyword evidence="6 9" id="KW-0418">Kinase</keyword>
<dbReference type="RefSeq" id="WP_062559821.1">
    <property type="nucleotide sequence ID" value="NZ_CP013341.1"/>
</dbReference>
<dbReference type="GO" id="GO:0005829">
    <property type="term" value="C:cytosol"/>
    <property type="evidence" value="ECO:0007669"/>
    <property type="project" value="TreeGrafter"/>
</dbReference>
<keyword evidence="5 9" id="KW-0547">Nucleotide-binding</keyword>
<evidence type="ECO:0000313" key="12">
    <source>
        <dbReference type="Proteomes" id="UP000182882"/>
    </source>
</evidence>
<gene>
    <name evidence="9" type="primary">gmk</name>
    <name evidence="11" type="ORF">SAMN05216406_1523</name>
</gene>
<proteinExistence type="inferred from homology"/>
<dbReference type="CDD" id="cd00071">
    <property type="entry name" value="GMPK"/>
    <property type="match status" value="1"/>
</dbReference>
<name>A0A1H2HJ86_9PROT</name>